<dbReference type="InterPro" id="IPR019009">
    <property type="entry name" value="SRP_receptor_beta_su"/>
</dbReference>
<organism evidence="12 13">
    <name type="scientific">Patellaria atrata CBS 101060</name>
    <dbReference type="NCBI Taxonomy" id="1346257"/>
    <lineage>
        <taxon>Eukaryota</taxon>
        <taxon>Fungi</taxon>
        <taxon>Dikarya</taxon>
        <taxon>Ascomycota</taxon>
        <taxon>Pezizomycotina</taxon>
        <taxon>Dothideomycetes</taxon>
        <taxon>Dothideomycetes incertae sedis</taxon>
        <taxon>Patellariales</taxon>
        <taxon>Patellariaceae</taxon>
        <taxon>Patellaria</taxon>
    </lineage>
</organism>
<evidence type="ECO:0000256" key="4">
    <source>
        <dbReference type="ARBA" id="ARBA00022692"/>
    </source>
</evidence>
<comment type="similarity">
    <text evidence="2">Belongs to the SRP receptor beta subunit family.</text>
</comment>
<dbReference type="CDD" id="cd04105">
    <property type="entry name" value="SR_beta"/>
    <property type="match status" value="1"/>
</dbReference>
<keyword evidence="13" id="KW-1185">Reference proteome</keyword>
<keyword evidence="5" id="KW-0547">Nucleotide-binding</keyword>
<dbReference type="PRINTS" id="PR00449">
    <property type="entry name" value="RASTRNSFRMNG"/>
</dbReference>
<evidence type="ECO:0000256" key="5">
    <source>
        <dbReference type="ARBA" id="ARBA00022741"/>
    </source>
</evidence>
<dbReference type="GO" id="GO:0005525">
    <property type="term" value="F:GTP binding"/>
    <property type="evidence" value="ECO:0007669"/>
    <property type="project" value="UniProtKB-KW"/>
</dbReference>
<name>A0A9P4S3B2_9PEZI</name>
<evidence type="ECO:0000256" key="2">
    <source>
        <dbReference type="ARBA" id="ARBA00005619"/>
    </source>
</evidence>
<dbReference type="GO" id="GO:0005789">
    <property type="term" value="C:endoplasmic reticulum membrane"/>
    <property type="evidence" value="ECO:0007669"/>
    <property type="project" value="UniProtKB-SubCell"/>
</dbReference>
<sequence length="297" mass="32593">MAWYDDDSWVTKALGPNISTIIIVTLIAFALPLLVHSYLYRARTFATLPTFLLLGPSGAGKTSLLCLFDNGKPSETRISQTPLSATITLPSNATARSSKYRSENDPSMKKNRQFQLVDIPGHGKLRHFTLEHITKLQNLKGIIFLVDTADLSTGSGAQSDNGLLEAAEYLHDVLLVLQKRYTSAKTSKGPKEIPFLIAGNKQDLFTALPTPLVKAALEAEISKVRETKSKGLLDSGIGMGEDAVEEEREWLGDGGEGKFQFKQMEEVNVPIEVICGNVLGDGTNGVEKWWQWIGDQM</sequence>
<evidence type="ECO:0000256" key="6">
    <source>
        <dbReference type="ARBA" id="ARBA00022824"/>
    </source>
</evidence>
<proteinExistence type="inferred from homology"/>
<comment type="caution">
    <text evidence="12">The sequence shown here is derived from an EMBL/GenBank/DDBJ whole genome shotgun (WGS) entry which is preliminary data.</text>
</comment>
<gene>
    <name evidence="12" type="ORF">M501DRAFT_1020052</name>
</gene>
<dbReference type="Proteomes" id="UP000799429">
    <property type="component" value="Unassembled WGS sequence"/>
</dbReference>
<evidence type="ECO:0000256" key="9">
    <source>
        <dbReference type="ARBA" id="ARBA00023136"/>
    </source>
</evidence>
<dbReference type="AlphaFoldDB" id="A0A9P4S3B2"/>
<protein>
    <recommendedName>
        <fullName evidence="3">Signal recognition particle receptor subunit beta</fullName>
    </recommendedName>
</protein>
<dbReference type="SUPFAM" id="SSF52540">
    <property type="entry name" value="P-loop containing nucleoside triphosphate hydrolases"/>
    <property type="match status" value="1"/>
</dbReference>
<feature type="transmembrane region" description="Helical" evidence="11">
    <location>
        <begin position="20"/>
        <end position="40"/>
    </location>
</feature>
<comment type="subcellular location">
    <subcellularLocation>
        <location evidence="1">Endoplasmic reticulum membrane</location>
        <topology evidence="1">Single-pass membrane protein</topology>
    </subcellularLocation>
</comment>
<evidence type="ECO:0000256" key="1">
    <source>
        <dbReference type="ARBA" id="ARBA00004389"/>
    </source>
</evidence>
<keyword evidence="4 11" id="KW-0812">Transmembrane</keyword>
<accession>A0A9P4S3B2</accession>
<dbReference type="GO" id="GO:0016787">
    <property type="term" value="F:hydrolase activity"/>
    <property type="evidence" value="ECO:0007669"/>
    <property type="project" value="UniProtKB-KW"/>
</dbReference>
<dbReference type="Pfam" id="PF09439">
    <property type="entry name" value="SRPRB"/>
    <property type="match status" value="1"/>
</dbReference>
<evidence type="ECO:0000313" key="13">
    <source>
        <dbReference type="Proteomes" id="UP000799429"/>
    </source>
</evidence>
<evidence type="ECO:0000256" key="11">
    <source>
        <dbReference type="SAM" id="Phobius"/>
    </source>
</evidence>
<keyword evidence="10" id="KW-0675">Receptor</keyword>
<reference evidence="12" key="1">
    <citation type="journal article" date="2020" name="Stud. Mycol.">
        <title>101 Dothideomycetes genomes: a test case for predicting lifestyles and emergence of pathogens.</title>
        <authorList>
            <person name="Haridas S."/>
            <person name="Albert R."/>
            <person name="Binder M."/>
            <person name="Bloem J."/>
            <person name="Labutti K."/>
            <person name="Salamov A."/>
            <person name="Andreopoulos B."/>
            <person name="Baker S."/>
            <person name="Barry K."/>
            <person name="Bills G."/>
            <person name="Bluhm B."/>
            <person name="Cannon C."/>
            <person name="Castanera R."/>
            <person name="Culley D."/>
            <person name="Daum C."/>
            <person name="Ezra D."/>
            <person name="Gonzalez J."/>
            <person name="Henrissat B."/>
            <person name="Kuo A."/>
            <person name="Liang C."/>
            <person name="Lipzen A."/>
            <person name="Lutzoni F."/>
            <person name="Magnuson J."/>
            <person name="Mondo S."/>
            <person name="Nolan M."/>
            <person name="Ohm R."/>
            <person name="Pangilinan J."/>
            <person name="Park H.-J."/>
            <person name="Ramirez L."/>
            <person name="Alfaro M."/>
            <person name="Sun H."/>
            <person name="Tritt A."/>
            <person name="Yoshinaga Y."/>
            <person name="Zwiers L.-H."/>
            <person name="Turgeon B."/>
            <person name="Goodwin S."/>
            <person name="Spatafora J."/>
            <person name="Crous P."/>
            <person name="Grigoriev I."/>
        </authorList>
    </citation>
    <scope>NUCLEOTIDE SEQUENCE</scope>
    <source>
        <strain evidence="12">CBS 101060</strain>
    </source>
</reference>
<keyword evidence="9 11" id="KW-0472">Membrane</keyword>
<dbReference type="EMBL" id="MU006110">
    <property type="protein sequence ID" value="KAF2835279.1"/>
    <property type="molecule type" value="Genomic_DNA"/>
</dbReference>
<evidence type="ECO:0000313" key="12">
    <source>
        <dbReference type="EMBL" id="KAF2835279.1"/>
    </source>
</evidence>
<dbReference type="OrthoDB" id="41266at2759"/>
<evidence type="ECO:0000256" key="3">
    <source>
        <dbReference type="ARBA" id="ARBA00020256"/>
    </source>
</evidence>
<keyword evidence="8" id="KW-0342">GTP-binding</keyword>
<evidence type="ECO:0000256" key="8">
    <source>
        <dbReference type="ARBA" id="ARBA00023134"/>
    </source>
</evidence>
<evidence type="ECO:0000256" key="10">
    <source>
        <dbReference type="ARBA" id="ARBA00023170"/>
    </source>
</evidence>
<keyword evidence="12" id="KW-0378">Hydrolase</keyword>
<keyword evidence="6" id="KW-0256">Endoplasmic reticulum</keyword>
<dbReference type="InterPro" id="IPR027417">
    <property type="entry name" value="P-loop_NTPase"/>
</dbReference>
<dbReference type="Gene3D" id="3.40.50.300">
    <property type="entry name" value="P-loop containing nucleotide triphosphate hydrolases"/>
    <property type="match status" value="1"/>
</dbReference>
<evidence type="ECO:0000256" key="7">
    <source>
        <dbReference type="ARBA" id="ARBA00022989"/>
    </source>
</evidence>
<keyword evidence="7 11" id="KW-1133">Transmembrane helix</keyword>